<dbReference type="EMBL" id="CP002874">
    <property type="protein sequence ID" value="AEM22157.1"/>
    <property type="molecule type" value="Genomic_DNA"/>
</dbReference>
<dbReference type="HOGENOM" id="CLU_2153485_0_0_12"/>
<name>G0EHZ8_BRAIP</name>
<dbReference type="OrthoDB" id="9832762at2"/>
<dbReference type="RefSeq" id="WP_014487983.1">
    <property type="nucleotide sequence ID" value="NC_017243.1"/>
</dbReference>
<protein>
    <submittedName>
        <fullName evidence="1">Uncharacterized protein</fullName>
    </submittedName>
</protein>
<dbReference type="GeneID" id="44970062"/>
<organism evidence="1 2">
    <name type="scientific">Brachyspira intermedia (strain ATCC 51140 / PWS/A)</name>
    <name type="common">Serpulina intermedia</name>
    <dbReference type="NCBI Taxonomy" id="1045858"/>
    <lineage>
        <taxon>Bacteria</taxon>
        <taxon>Pseudomonadati</taxon>
        <taxon>Spirochaetota</taxon>
        <taxon>Spirochaetia</taxon>
        <taxon>Brachyspirales</taxon>
        <taxon>Brachyspiraceae</taxon>
        <taxon>Brachyspira</taxon>
    </lineage>
</organism>
<gene>
    <name evidence="1" type="ordered locus">Bint_1538</name>
</gene>
<proteinExistence type="predicted"/>
<sequence>MPNKKTSIKELDDYIKAHKDNEKAKAVLDEKKKAAIRYLKNNTDGKIEYNHKNITLVNTNKYAYSSEVTGIQKNIDALIEDRKKQEKIEVLNGTAKVIDVSSYIKMTDKEA</sequence>
<dbReference type="Proteomes" id="UP000008522">
    <property type="component" value="Chromosome"/>
</dbReference>
<reference evidence="1 2" key="1">
    <citation type="journal article" date="2011" name="BMC Genomics">
        <title>Complete genome sequence of Brachyspira intermedia reveals unique genomic features in Brachyspira species and phage-mediated horizontal gene transfer.</title>
        <authorList>
            <person name="Hafstrom T."/>
            <person name="Jansson D.S."/>
            <person name="Segerman B."/>
        </authorList>
    </citation>
    <scope>NUCLEOTIDE SEQUENCE [LARGE SCALE GENOMIC DNA]</scope>
    <source>
        <strain evidence="2">ATCC 51140 / PWS/A</strain>
    </source>
</reference>
<accession>G0EHZ8</accession>
<dbReference type="AlphaFoldDB" id="G0EHZ8"/>
<dbReference type="KEGG" id="bip:Bint_1538"/>
<evidence type="ECO:0000313" key="2">
    <source>
        <dbReference type="Proteomes" id="UP000008522"/>
    </source>
</evidence>
<dbReference type="PATRIC" id="fig|1045858.4.peg.1537"/>
<keyword evidence="2" id="KW-1185">Reference proteome</keyword>
<evidence type="ECO:0000313" key="1">
    <source>
        <dbReference type="EMBL" id="AEM22157.1"/>
    </source>
</evidence>